<dbReference type="EMBL" id="BAABKQ010000001">
    <property type="protein sequence ID" value="GAA4804973.1"/>
    <property type="molecule type" value="Genomic_DNA"/>
</dbReference>
<proteinExistence type="predicted"/>
<organism evidence="1 2">
    <name type="scientific">Tomitella cavernea</name>
    <dbReference type="NCBI Taxonomy" id="1387982"/>
    <lineage>
        <taxon>Bacteria</taxon>
        <taxon>Bacillati</taxon>
        <taxon>Actinomycetota</taxon>
        <taxon>Actinomycetes</taxon>
        <taxon>Mycobacteriales</taxon>
        <taxon>Tomitella</taxon>
    </lineage>
</organism>
<reference evidence="2" key="1">
    <citation type="journal article" date="2019" name="Int. J. Syst. Evol. Microbiol.">
        <title>The Global Catalogue of Microorganisms (GCM) 10K type strain sequencing project: providing services to taxonomists for standard genome sequencing and annotation.</title>
        <authorList>
            <consortium name="The Broad Institute Genomics Platform"/>
            <consortium name="The Broad Institute Genome Sequencing Center for Infectious Disease"/>
            <person name="Wu L."/>
            <person name="Ma J."/>
        </authorList>
    </citation>
    <scope>NUCLEOTIDE SEQUENCE [LARGE SCALE GENOMIC DNA]</scope>
    <source>
        <strain evidence="2">JCM 18542</strain>
    </source>
</reference>
<gene>
    <name evidence="1" type="ORF">GCM10023353_04570</name>
</gene>
<evidence type="ECO:0000313" key="2">
    <source>
        <dbReference type="Proteomes" id="UP001500839"/>
    </source>
</evidence>
<sequence length="241" mass="24543">MRPPREHARRPLAARLLVARASGGSAEPHDGRHEAAGLVGPAHVRASDLERVVVGETGAPVFATLDVPPEQLSAEPPVPVVRYLLDVSADELDEALGLDAPGHVAVRVRGGGATVRECAERAVAAGRSLVLPAGAGAGDVADFQSSFVHSDAGYLAEADDAAGVVRVLACAVAGISGADVRAAFDRPDVGYLLSLSDMAADAVRELLLGVLVPDLRAVAAELAALGFGAQGAAEAVPDWYS</sequence>
<name>A0ABP9C539_9ACTN</name>
<evidence type="ECO:0000313" key="1">
    <source>
        <dbReference type="EMBL" id="GAA4804973.1"/>
    </source>
</evidence>
<protein>
    <submittedName>
        <fullName evidence="1">Uncharacterized protein</fullName>
    </submittedName>
</protein>
<dbReference type="Proteomes" id="UP001500839">
    <property type="component" value="Unassembled WGS sequence"/>
</dbReference>
<accession>A0ABP9C539</accession>
<keyword evidence="2" id="KW-1185">Reference proteome</keyword>
<comment type="caution">
    <text evidence="1">The sequence shown here is derived from an EMBL/GenBank/DDBJ whole genome shotgun (WGS) entry which is preliminary data.</text>
</comment>